<accession>A0A1T5GHD6</accession>
<evidence type="ECO:0000313" key="2">
    <source>
        <dbReference type="Proteomes" id="UP000190044"/>
    </source>
</evidence>
<proteinExistence type="predicted"/>
<sequence>MSVHTYRAKVKLPNGSYQVVTVQADSTSNAKSMLEAQYGKGSVTSSPNRV</sequence>
<reference evidence="2" key="1">
    <citation type="submission" date="2017-02" db="EMBL/GenBank/DDBJ databases">
        <authorList>
            <person name="Varghese N."/>
            <person name="Submissions S."/>
        </authorList>
    </citation>
    <scope>NUCLEOTIDE SEQUENCE [LARGE SCALE GENOMIC DNA]</scope>
    <source>
        <strain evidence="2">R11H</strain>
    </source>
</reference>
<organism evidence="1 2">
    <name type="scientific">Sphingopyxis flava</name>
    <dbReference type="NCBI Taxonomy" id="1507287"/>
    <lineage>
        <taxon>Bacteria</taxon>
        <taxon>Pseudomonadati</taxon>
        <taxon>Pseudomonadota</taxon>
        <taxon>Alphaproteobacteria</taxon>
        <taxon>Sphingomonadales</taxon>
        <taxon>Sphingomonadaceae</taxon>
        <taxon>Sphingopyxis</taxon>
    </lineage>
</organism>
<dbReference type="AlphaFoldDB" id="A0A1T5GHD6"/>
<dbReference type="Proteomes" id="UP000190044">
    <property type="component" value="Unassembled WGS sequence"/>
</dbReference>
<gene>
    <name evidence="1" type="ORF">SAMN06295937_10772</name>
</gene>
<dbReference type="EMBL" id="FUYP01000077">
    <property type="protein sequence ID" value="SKC07818.1"/>
    <property type="molecule type" value="Genomic_DNA"/>
</dbReference>
<keyword evidence="2" id="KW-1185">Reference proteome</keyword>
<protein>
    <submittedName>
        <fullName evidence="1">Uncharacterized protein</fullName>
    </submittedName>
</protein>
<name>A0A1T5GHD6_9SPHN</name>
<evidence type="ECO:0000313" key="1">
    <source>
        <dbReference type="EMBL" id="SKC07818.1"/>
    </source>
</evidence>